<evidence type="ECO:0008006" key="3">
    <source>
        <dbReference type="Google" id="ProtNLM"/>
    </source>
</evidence>
<dbReference type="Proteomes" id="UP000006514">
    <property type="component" value="Unassembled WGS sequence"/>
</dbReference>
<organism evidence="1 2">
    <name type="scientific">Auricularia subglabra (strain TFB-10046 / SS5)</name>
    <name type="common">White-rot fungus</name>
    <name type="synonym">Auricularia delicata (strain TFB10046)</name>
    <dbReference type="NCBI Taxonomy" id="717982"/>
    <lineage>
        <taxon>Eukaryota</taxon>
        <taxon>Fungi</taxon>
        <taxon>Dikarya</taxon>
        <taxon>Basidiomycota</taxon>
        <taxon>Agaricomycotina</taxon>
        <taxon>Agaricomycetes</taxon>
        <taxon>Auriculariales</taxon>
        <taxon>Auriculariaceae</taxon>
        <taxon>Auricularia</taxon>
    </lineage>
</organism>
<name>J0WRW4_AURST</name>
<dbReference type="eggNOG" id="ENOG502R0S4">
    <property type="taxonomic scope" value="Eukaryota"/>
</dbReference>
<dbReference type="EMBL" id="JH687888">
    <property type="protein sequence ID" value="EJD35491.1"/>
    <property type="molecule type" value="Genomic_DNA"/>
</dbReference>
<dbReference type="InParanoid" id="J0WRW4"/>
<evidence type="ECO:0000313" key="1">
    <source>
        <dbReference type="EMBL" id="EJD35491.1"/>
    </source>
</evidence>
<reference evidence="2" key="1">
    <citation type="journal article" date="2012" name="Science">
        <title>The Paleozoic origin of enzymatic lignin decomposition reconstructed from 31 fungal genomes.</title>
        <authorList>
            <person name="Floudas D."/>
            <person name="Binder M."/>
            <person name="Riley R."/>
            <person name="Barry K."/>
            <person name="Blanchette R.A."/>
            <person name="Henrissat B."/>
            <person name="Martinez A.T."/>
            <person name="Otillar R."/>
            <person name="Spatafora J.W."/>
            <person name="Yadav J.S."/>
            <person name="Aerts A."/>
            <person name="Benoit I."/>
            <person name="Boyd A."/>
            <person name="Carlson A."/>
            <person name="Copeland A."/>
            <person name="Coutinho P.M."/>
            <person name="de Vries R.P."/>
            <person name="Ferreira P."/>
            <person name="Findley K."/>
            <person name="Foster B."/>
            <person name="Gaskell J."/>
            <person name="Glotzer D."/>
            <person name="Gorecki P."/>
            <person name="Heitman J."/>
            <person name="Hesse C."/>
            <person name="Hori C."/>
            <person name="Igarashi K."/>
            <person name="Jurgens J.A."/>
            <person name="Kallen N."/>
            <person name="Kersten P."/>
            <person name="Kohler A."/>
            <person name="Kuees U."/>
            <person name="Kumar T.K.A."/>
            <person name="Kuo A."/>
            <person name="LaButti K."/>
            <person name="Larrondo L.F."/>
            <person name="Lindquist E."/>
            <person name="Ling A."/>
            <person name="Lombard V."/>
            <person name="Lucas S."/>
            <person name="Lundell T."/>
            <person name="Martin R."/>
            <person name="McLaughlin D.J."/>
            <person name="Morgenstern I."/>
            <person name="Morin E."/>
            <person name="Murat C."/>
            <person name="Nagy L.G."/>
            <person name="Nolan M."/>
            <person name="Ohm R.A."/>
            <person name="Patyshakuliyeva A."/>
            <person name="Rokas A."/>
            <person name="Ruiz-Duenas F.J."/>
            <person name="Sabat G."/>
            <person name="Salamov A."/>
            <person name="Samejima M."/>
            <person name="Schmutz J."/>
            <person name="Slot J.C."/>
            <person name="St John F."/>
            <person name="Stenlid J."/>
            <person name="Sun H."/>
            <person name="Sun S."/>
            <person name="Syed K."/>
            <person name="Tsang A."/>
            <person name="Wiebenga A."/>
            <person name="Young D."/>
            <person name="Pisabarro A."/>
            <person name="Eastwood D.C."/>
            <person name="Martin F."/>
            <person name="Cullen D."/>
            <person name="Grigoriev I.V."/>
            <person name="Hibbett D.S."/>
        </authorList>
    </citation>
    <scope>NUCLEOTIDE SEQUENCE [LARGE SCALE GENOMIC DNA]</scope>
    <source>
        <strain evidence="2">TFB10046</strain>
    </source>
</reference>
<proteinExistence type="predicted"/>
<evidence type="ECO:0000313" key="2">
    <source>
        <dbReference type="Proteomes" id="UP000006514"/>
    </source>
</evidence>
<accession>J0WRW4</accession>
<dbReference type="KEGG" id="adl:AURDEDRAFT_188716"/>
<dbReference type="OrthoDB" id="2269034at2759"/>
<dbReference type="AlphaFoldDB" id="J0WRW4"/>
<protein>
    <recommendedName>
        <fullName evidence="3">F-box domain-containing protein</fullName>
    </recommendedName>
</protein>
<gene>
    <name evidence="1" type="ORF">AURDEDRAFT_188716</name>
</gene>
<sequence>MSFALGIPFDAFEDAFSVPAAPSPAQQALLDQRASRLAVDKAALVQLDQQISSIDRSIVDLTQQTVRLGEAIQMSRLEREDLVRRRDILRTDVQATQCALCPASLCTDDVLGVIFEHLASGFRRAALPCNHANDIYELGPLHPGPMQQYENQIQASTAVASVCRAWRDVALICPSIWNAIAVRSLDRYAADSALNRQADHIRLLLVRSVQMPLDIFVQTLEHDAAPYTDVMDELYRHMRRWRRFECSSSRGCALPIHKYLRGHAPLLEELRVVQDRGTAPPTAVWSSSRTYLDCTPKLREVDLSFMPFAPDGQNRSLSRVSRLKLTLHDTIPSAVFWGICSLPALECLDLNVPGRELALDPPGDALELPALRHLALRAYAAEIPARFGRAFRSGVLGRCHIEHGWPSGRAVRFRELAGFLGQCAGSLDSVTFSGAALRADEGAMLAAALDKVPTVVFNNGSLDAHCIAAFHGGFSGLERVTICNTALVDDAIETFINFVRQRCPVGPAPEGQLQKRLSFVSLWGTDCGFSQRDILEIRRLVDGKYHSVRW</sequence>
<keyword evidence="2" id="KW-1185">Reference proteome</keyword>